<organism evidence="2 3">
    <name type="scientific">Musa troglodytarum</name>
    <name type="common">fe'i banana</name>
    <dbReference type="NCBI Taxonomy" id="320322"/>
    <lineage>
        <taxon>Eukaryota</taxon>
        <taxon>Viridiplantae</taxon>
        <taxon>Streptophyta</taxon>
        <taxon>Embryophyta</taxon>
        <taxon>Tracheophyta</taxon>
        <taxon>Spermatophyta</taxon>
        <taxon>Magnoliopsida</taxon>
        <taxon>Liliopsida</taxon>
        <taxon>Zingiberales</taxon>
        <taxon>Musaceae</taxon>
        <taxon>Musa</taxon>
    </lineage>
</organism>
<reference evidence="2" key="1">
    <citation type="submission" date="2022-05" db="EMBL/GenBank/DDBJ databases">
        <title>The Musa troglodytarum L. genome provides insights into the mechanism of non-climacteric behaviour and enrichment of carotenoids.</title>
        <authorList>
            <person name="Wang J."/>
        </authorList>
    </citation>
    <scope>NUCLEOTIDE SEQUENCE</scope>
    <source>
        <tissue evidence="2">Leaf</tissue>
    </source>
</reference>
<accession>A0A9E7JXP3</accession>
<feature type="transmembrane region" description="Helical" evidence="1">
    <location>
        <begin position="12"/>
        <end position="30"/>
    </location>
</feature>
<dbReference type="Proteomes" id="UP001055439">
    <property type="component" value="Chromosome 4"/>
</dbReference>
<gene>
    <name evidence="2" type="ORF">MUK42_36141</name>
</gene>
<keyword evidence="1" id="KW-0472">Membrane</keyword>
<evidence type="ECO:0000256" key="1">
    <source>
        <dbReference type="SAM" id="Phobius"/>
    </source>
</evidence>
<name>A0A9E7JXP3_9LILI</name>
<keyword evidence="1" id="KW-1133">Transmembrane helix</keyword>
<dbReference type="EMBL" id="CP097506">
    <property type="protein sequence ID" value="URD98477.1"/>
    <property type="molecule type" value="Genomic_DNA"/>
</dbReference>
<keyword evidence="3" id="KW-1185">Reference proteome</keyword>
<protein>
    <submittedName>
        <fullName evidence="2">Uncharacterized protein</fullName>
    </submittedName>
</protein>
<dbReference type="AlphaFoldDB" id="A0A9E7JXP3"/>
<evidence type="ECO:0000313" key="2">
    <source>
        <dbReference type="EMBL" id="URD98477.1"/>
    </source>
</evidence>
<proteinExistence type="predicted"/>
<keyword evidence="1" id="KW-0812">Transmembrane</keyword>
<evidence type="ECO:0000313" key="3">
    <source>
        <dbReference type="Proteomes" id="UP001055439"/>
    </source>
</evidence>
<sequence length="38" mass="4370">MFLVDPSNLNLTWSLCSSSLLCSCLLFRRVPFRSRYGS</sequence>